<feature type="transmembrane region" description="Helical" evidence="1">
    <location>
        <begin position="274"/>
        <end position="295"/>
    </location>
</feature>
<feature type="transmembrane region" description="Helical" evidence="1">
    <location>
        <begin position="204"/>
        <end position="231"/>
    </location>
</feature>
<feature type="transmembrane region" description="Helical" evidence="1">
    <location>
        <begin position="112"/>
        <end position="130"/>
    </location>
</feature>
<reference evidence="2 3" key="1">
    <citation type="submission" date="2007-04" db="EMBL/GenBank/DDBJ databases">
        <authorList>
            <person name="Fulton L."/>
            <person name="Clifton S."/>
            <person name="Fulton B."/>
            <person name="Xu J."/>
            <person name="Minx P."/>
            <person name="Pepin K.H."/>
            <person name="Johnson M."/>
            <person name="Thiruvilangam P."/>
            <person name="Bhonagiri V."/>
            <person name="Nash W.E."/>
            <person name="Mardis E.R."/>
            <person name="Wilson R.K."/>
        </authorList>
    </citation>
    <scope>NUCLEOTIDE SEQUENCE [LARGE SCALE GENOMIC DNA]</scope>
    <source>
        <strain evidence="2 3">ATCC 29149</strain>
    </source>
</reference>
<dbReference type="eggNOG" id="ENOG503492Z">
    <property type="taxonomic scope" value="Bacteria"/>
</dbReference>
<proteinExistence type="predicted"/>
<dbReference type="EMBL" id="AAYG02000032">
    <property type="protein sequence ID" value="EDN76142.1"/>
    <property type="molecule type" value="Genomic_DNA"/>
</dbReference>
<feature type="transmembrane region" description="Helical" evidence="1">
    <location>
        <begin position="158"/>
        <end position="184"/>
    </location>
</feature>
<accession>A7B849</accession>
<feature type="transmembrane region" description="Helical" evidence="1">
    <location>
        <begin position="238"/>
        <end position="262"/>
    </location>
</feature>
<protein>
    <submittedName>
        <fullName evidence="2">Uncharacterized protein</fullName>
    </submittedName>
</protein>
<gene>
    <name evidence="2" type="ORF">RUMGNA_03765</name>
</gene>
<sequence>MLDYKNIIIKHYALSLSGSGIARQLGASKSGVNDFLRAFDKCESLSYPLPPGITNYGIAELVYGSVPGSGGRNENIEYAVCICWGILSFNKTYQFYHVSISTADFLILLQNSWNFGIMILPFTVFLVMRCKQDSLNVQRLLRYGSRSKMLGIQFMESAIYAIYHALAVVLIESIAAYSLTGVWINWNEIGSLFYSQTGAVADAGFLGVAITVGMLYFLKYMIVFGFLDLLFWNPRYMFTVWILLIVLAGTDRLGNTGFYQIFSVSFGGWNSPRSIFTLILGGIVIIGTEYLAGVVKIRKQDIF</sequence>
<dbReference type="Proteomes" id="UP000004410">
    <property type="component" value="Unassembled WGS sequence"/>
</dbReference>
<dbReference type="RefSeq" id="WP_004844701.1">
    <property type="nucleotide sequence ID" value="NZ_AAYG02000032.1"/>
</dbReference>
<evidence type="ECO:0000256" key="1">
    <source>
        <dbReference type="SAM" id="Phobius"/>
    </source>
</evidence>
<keyword evidence="1" id="KW-1133">Transmembrane helix</keyword>
<evidence type="ECO:0000313" key="3">
    <source>
        <dbReference type="Proteomes" id="UP000004410"/>
    </source>
</evidence>
<dbReference type="PaxDb" id="411470-RUMGNA_03765"/>
<reference evidence="2 3" key="2">
    <citation type="submission" date="2007-06" db="EMBL/GenBank/DDBJ databases">
        <title>Draft genome sequence of Ruminococcus gnavus (ATCC 29149).</title>
        <authorList>
            <person name="Sudarsanam P."/>
            <person name="Ley R."/>
            <person name="Guruge J."/>
            <person name="Turnbaugh P.J."/>
            <person name="Mahowald M."/>
            <person name="Liep D."/>
            <person name="Gordon J."/>
        </authorList>
    </citation>
    <scope>NUCLEOTIDE SEQUENCE [LARGE SCALE GENOMIC DNA]</scope>
    <source>
        <strain evidence="2 3">ATCC 29149</strain>
    </source>
</reference>
<evidence type="ECO:0000313" key="2">
    <source>
        <dbReference type="EMBL" id="EDN76142.1"/>
    </source>
</evidence>
<keyword evidence="1" id="KW-0812">Transmembrane</keyword>
<comment type="caution">
    <text evidence="2">The sequence shown here is derived from an EMBL/GenBank/DDBJ whole genome shotgun (WGS) entry which is preliminary data.</text>
</comment>
<name>A7B849_MEDG7</name>
<dbReference type="GeneID" id="57435237"/>
<dbReference type="AlphaFoldDB" id="A7B849"/>
<organism evidence="2 3">
    <name type="scientific">Mediterraneibacter gnavus (strain ATCC 29149 / DSM 114966 / JCM 6515 / VPI C7-9)</name>
    <name type="common">Ruminococcus gnavus</name>
    <dbReference type="NCBI Taxonomy" id="411470"/>
    <lineage>
        <taxon>Bacteria</taxon>
        <taxon>Bacillati</taxon>
        <taxon>Bacillota</taxon>
        <taxon>Clostridia</taxon>
        <taxon>Lachnospirales</taxon>
        <taxon>Lachnospiraceae</taxon>
        <taxon>Mediterraneibacter</taxon>
    </lineage>
</organism>
<keyword evidence="1" id="KW-0472">Membrane</keyword>